<dbReference type="PIRSF" id="PIRSF019466">
    <property type="entry name" value="EutH"/>
    <property type="match status" value="1"/>
</dbReference>
<dbReference type="GO" id="GO:0005886">
    <property type="term" value="C:plasma membrane"/>
    <property type="evidence" value="ECO:0007669"/>
    <property type="project" value="TreeGrafter"/>
</dbReference>
<feature type="transmembrane region" description="Helical" evidence="1">
    <location>
        <begin position="206"/>
        <end position="226"/>
    </location>
</feature>
<feature type="transmembrane region" description="Helical" evidence="1">
    <location>
        <begin position="238"/>
        <end position="255"/>
    </location>
</feature>
<feature type="transmembrane region" description="Helical" evidence="1">
    <location>
        <begin position="175"/>
        <end position="200"/>
    </location>
</feature>
<dbReference type="EMBL" id="JABXYM010000001">
    <property type="protein sequence ID" value="MCR6097116.1"/>
    <property type="molecule type" value="Genomic_DNA"/>
</dbReference>
<name>A0A9Q4B2H0_SALAG</name>
<accession>A0A9Q4B2H0</accession>
<keyword evidence="3" id="KW-1185">Reference proteome</keyword>
<feature type="transmembrane region" description="Helical" evidence="1">
    <location>
        <begin position="331"/>
        <end position="353"/>
    </location>
</feature>
<feature type="transmembrane region" description="Helical" evidence="1">
    <location>
        <begin position="304"/>
        <end position="325"/>
    </location>
</feature>
<feature type="transmembrane region" description="Helical" evidence="1">
    <location>
        <begin position="6"/>
        <end position="25"/>
    </location>
</feature>
<feature type="transmembrane region" description="Helical" evidence="1">
    <location>
        <begin position="143"/>
        <end position="163"/>
    </location>
</feature>
<keyword evidence="1" id="KW-0812">Transmembrane</keyword>
<protein>
    <submittedName>
        <fullName evidence="2">Ethanolamine utilization protein EutH</fullName>
    </submittedName>
</protein>
<dbReference type="Proteomes" id="UP001057753">
    <property type="component" value="Unassembled WGS sequence"/>
</dbReference>
<reference evidence="2" key="1">
    <citation type="submission" date="2020-06" db="EMBL/GenBank/DDBJ databases">
        <title>Insight into the genomes of haloalkaliphilic bacilli from Kenyan soda lakes.</title>
        <authorList>
            <person name="Mwirichia R."/>
            <person name="Villamizar G.C."/>
            <person name="Poehlein A."/>
            <person name="Mugweru J."/>
            <person name="Kipnyargis A."/>
            <person name="Kiplimo D."/>
            <person name="Orwa P."/>
            <person name="Daniel R."/>
        </authorList>
    </citation>
    <scope>NUCLEOTIDE SEQUENCE</scope>
    <source>
        <strain evidence="2">B1096_S55</strain>
    </source>
</reference>
<keyword evidence="1" id="KW-0472">Membrane</keyword>
<dbReference type="InterPro" id="IPR007441">
    <property type="entry name" value="EutH"/>
</dbReference>
<evidence type="ECO:0000313" key="2">
    <source>
        <dbReference type="EMBL" id="MCR6097116.1"/>
    </source>
</evidence>
<dbReference type="GO" id="GO:0034228">
    <property type="term" value="F:ethanolamine transmembrane transporter activity"/>
    <property type="evidence" value="ECO:0007669"/>
    <property type="project" value="InterPro"/>
</dbReference>
<evidence type="ECO:0000313" key="3">
    <source>
        <dbReference type="Proteomes" id="UP001057753"/>
    </source>
</evidence>
<dbReference type="Pfam" id="PF04346">
    <property type="entry name" value="EutH"/>
    <property type="match status" value="1"/>
</dbReference>
<dbReference type="PANTHER" id="PTHR40089:SF1">
    <property type="entry name" value="ETHANOLAMINE PERMEASE EUTH-RELATED"/>
    <property type="match status" value="1"/>
</dbReference>
<dbReference type="PANTHER" id="PTHR40089">
    <property type="entry name" value="ETHANOLAMINE UTILIZATION PROTEIN EUTH"/>
    <property type="match status" value="1"/>
</dbReference>
<dbReference type="RefSeq" id="WP_257821550.1">
    <property type="nucleotide sequence ID" value="NZ_JABXYM010000001.1"/>
</dbReference>
<feature type="transmembrane region" description="Helical" evidence="1">
    <location>
        <begin position="107"/>
        <end position="131"/>
    </location>
</feature>
<sequence>MWINTAIIWMLIFFMIVGIGDKALGNKRGYGKAFDEGFQTMGPLAIVMVGMITVAPILAEGLRPLLTPAFLWLGADPAMFSGMILAVDMGGYPLAFELASSQEAAKFSGIILATMLGPTFVFTVPVALGLISNKHYPLLARGIMLGLIPVPVGAFLAGSLAGYSPAFIGQQLTPVFIFTGIVIVGLLLIEDVMIRCFILIGKVMMLLVTSVLVVVAIQELAGVTLIRGLTPFAESMEIVGLIVLALGGAFPFVHFLKRRIIPLCSNIIDKSGIEAGTWIGLIASLAHSIPMYKKLDDLDNRGKLMNIAFSVSGAFVFGGHLAFTAAVEPTLVFPMIIGKLSAGILAVILAYMLSARLLR</sequence>
<feature type="transmembrane region" description="Helical" evidence="1">
    <location>
        <begin position="37"/>
        <end position="58"/>
    </location>
</feature>
<gene>
    <name evidence="2" type="ORF">HXA33_11150</name>
</gene>
<keyword evidence="1" id="KW-1133">Transmembrane helix</keyword>
<proteinExistence type="predicted"/>
<dbReference type="AlphaFoldDB" id="A0A9Q4B2H0"/>
<comment type="caution">
    <text evidence="2">The sequence shown here is derived from an EMBL/GenBank/DDBJ whole genome shotgun (WGS) entry which is preliminary data.</text>
</comment>
<organism evidence="2 3">
    <name type="scientific">Salipaludibacillus agaradhaerens</name>
    <name type="common">Bacillus agaradhaerens</name>
    <dbReference type="NCBI Taxonomy" id="76935"/>
    <lineage>
        <taxon>Bacteria</taxon>
        <taxon>Bacillati</taxon>
        <taxon>Bacillota</taxon>
        <taxon>Bacilli</taxon>
        <taxon>Bacillales</taxon>
        <taxon>Bacillaceae</taxon>
    </lineage>
</organism>
<evidence type="ECO:0000256" key="1">
    <source>
        <dbReference type="SAM" id="Phobius"/>
    </source>
</evidence>